<evidence type="ECO:0000256" key="4">
    <source>
        <dbReference type="ARBA" id="ARBA00023136"/>
    </source>
</evidence>
<evidence type="ECO:0000256" key="3">
    <source>
        <dbReference type="ARBA" id="ARBA00022729"/>
    </source>
</evidence>
<protein>
    <submittedName>
        <fullName evidence="8">Putative outer membrane starch-binding protein</fullName>
    </submittedName>
</protein>
<dbReference type="RefSeq" id="WP_130305444.1">
    <property type="nucleotide sequence ID" value="NZ_SHKN01000001.1"/>
</dbReference>
<name>A0A4Q7VHC7_9BACT</name>
<evidence type="ECO:0000256" key="2">
    <source>
        <dbReference type="ARBA" id="ARBA00006275"/>
    </source>
</evidence>
<keyword evidence="9" id="KW-1185">Reference proteome</keyword>
<comment type="similarity">
    <text evidence="2">Belongs to the SusD family.</text>
</comment>
<dbReference type="EMBL" id="SHKN01000001">
    <property type="protein sequence ID" value="RZT95481.1"/>
    <property type="molecule type" value="Genomic_DNA"/>
</dbReference>
<dbReference type="InterPro" id="IPR033985">
    <property type="entry name" value="SusD-like_N"/>
</dbReference>
<evidence type="ECO:0000313" key="8">
    <source>
        <dbReference type="EMBL" id="RZT95481.1"/>
    </source>
</evidence>
<dbReference type="Pfam" id="PF07980">
    <property type="entry name" value="SusD_RagB"/>
    <property type="match status" value="1"/>
</dbReference>
<dbReference type="Pfam" id="PF14322">
    <property type="entry name" value="SusD-like_3"/>
    <property type="match status" value="1"/>
</dbReference>
<evidence type="ECO:0000313" key="9">
    <source>
        <dbReference type="Proteomes" id="UP000293562"/>
    </source>
</evidence>
<keyword evidence="5" id="KW-0998">Cell outer membrane</keyword>
<dbReference type="InterPro" id="IPR011990">
    <property type="entry name" value="TPR-like_helical_dom_sf"/>
</dbReference>
<dbReference type="GO" id="GO:0009279">
    <property type="term" value="C:cell outer membrane"/>
    <property type="evidence" value="ECO:0007669"/>
    <property type="project" value="UniProtKB-SubCell"/>
</dbReference>
<organism evidence="8 9">
    <name type="scientific">Ancylomarina subtilis</name>
    <dbReference type="NCBI Taxonomy" id="1639035"/>
    <lineage>
        <taxon>Bacteria</taxon>
        <taxon>Pseudomonadati</taxon>
        <taxon>Bacteroidota</taxon>
        <taxon>Bacteroidia</taxon>
        <taxon>Marinilabiliales</taxon>
        <taxon>Marinifilaceae</taxon>
        <taxon>Ancylomarina</taxon>
    </lineage>
</organism>
<dbReference type="SUPFAM" id="SSF48452">
    <property type="entry name" value="TPR-like"/>
    <property type="match status" value="1"/>
</dbReference>
<dbReference type="OrthoDB" id="617686at2"/>
<accession>A0A4Q7VHC7</accession>
<comment type="caution">
    <text evidence="8">The sequence shown here is derived from an EMBL/GenBank/DDBJ whole genome shotgun (WGS) entry which is preliminary data.</text>
</comment>
<proteinExistence type="inferred from homology"/>
<dbReference type="Gene3D" id="1.25.40.390">
    <property type="match status" value="1"/>
</dbReference>
<evidence type="ECO:0000256" key="1">
    <source>
        <dbReference type="ARBA" id="ARBA00004442"/>
    </source>
</evidence>
<sequence>MNRYIYLFFICIGLSFSACNEDYLDVKSPDQLTGESFWRNESDAEAGLAAAYSQLECATSYWGFAEIKFTVELFPSDLIELGNDALNYEDWFSIFNFNSTAGNTQTTQYWNIHYKGINYANQVIEKVGEMTEEQISTDAKDRILAEAHFLRGYYHLKLLLNWEKIILRDAYPKGLSGIDKGLSERAECWDFIIKDFETATIHLPESNSVENMGRATKWTALAFLGKANLFCASESNSDAAKYYKAAKTAFEPVVAKKGDNLEASFISMFDGTNQNSDEALFELQLSTNTDNGSWFKFPYHRWLKPAGLGGWDEIAGSDFLLQEFKKEGKTATDGRFDHRLYETLFFDDEYFNDAANPRVYSYTYKEWWDYNGVPYDKTGFRKYLPKSEDEFYSTAIGNNIPLLRYADVLLMYAETLNELDETSAAIPHINVVRARAGMPAMTGSSKSDVTKQIEHERICELAMEGTRFHDLRRWGKLNTTMADHGRTGVSDATHFFPIPESEINSNNAIE</sequence>
<keyword evidence="3" id="KW-0732">Signal</keyword>
<dbReference type="InterPro" id="IPR012944">
    <property type="entry name" value="SusD_RagB_dom"/>
</dbReference>
<evidence type="ECO:0000256" key="5">
    <source>
        <dbReference type="ARBA" id="ARBA00023237"/>
    </source>
</evidence>
<feature type="domain" description="RagB/SusD" evidence="6">
    <location>
        <begin position="278"/>
        <end position="497"/>
    </location>
</feature>
<evidence type="ECO:0000259" key="7">
    <source>
        <dbReference type="Pfam" id="PF14322"/>
    </source>
</evidence>
<gene>
    <name evidence="8" type="ORF">EV201_0101</name>
</gene>
<evidence type="ECO:0000259" key="6">
    <source>
        <dbReference type="Pfam" id="PF07980"/>
    </source>
</evidence>
<dbReference type="PROSITE" id="PS51257">
    <property type="entry name" value="PROKAR_LIPOPROTEIN"/>
    <property type="match status" value="1"/>
</dbReference>
<keyword evidence="4" id="KW-0472">Membrane</keyword>
<reference evidence="8 9" key="1">
    <citation type="submission" date="2019-02" db="EMBL/GenBank/DDBJ databases">
        <title>Genomic Encyclopedia of Type Strains, Phase IV (KMG-IV): sequencing the most valuable type-strain genomes for metagenomic binning, comparative biology and taxonomic classification.</title>
        <authorList>
            <person name="Goeker M."/>
        </authorList>
    </citation>
    <scope>NUCLEOTIDE SEQUENCE [LARGE SCALE GENOMIC DNA]</scope>
    <source>
        <strain evidence="8 9">DSM 28825</strain>
    </source>
</reference>
<comment type="subcellular location">
    <subcellularLocation>
        <location evidence="1">Cell outer membrane</location>
    </subcellularLocation>
</comment>
<feature type="domain" description="SusD-like N-terminal" evidence="7">
    <location>
        <begin position="22"/>
        <end position="227"/>
    </location>
</feature>
<dbReference type="AlphaFoldDB" id="A0A4Q7VHC7"/>
<dbReference type="Proteomes" id="UP000293562">
    <property type="component" value="Unassembled WGS sequence"/>
</dbReference>